<sequence>MIHDFENVLIASGISKFFPGAVALDKVDFKLRKGEVHALLGENGAGKSTLIKCLTGAYRRDEGRLALEGSEIDPSDTLAAQRLGIGTVYQEVNLLPNLSVAENLFLGRQPRRFGMVDTRAMNRMARELLAQYGLEIDVTAQLERFSVAVQQVIAIARAVDLSGKVLILDEPTASLDTHEVAMLFNVINDLKKRGLGIVFITHFLEQVYEISDRITVLRNGRLVGTREVAELPRQALIPMMLGRELAQTEEAAKERTAAAGSVKYRFEGYGKRGKVKPFDLDIRVGEVVGIAGLLGSGRTETAELFFGIEHADSGRAMIDGKIVALSSPRAAIRHGFGFCPEDRKTDGIIGDLSIRENIALALQARRGWARPLSRGEQNALADQYIKALDIRTTDREKPIRLLSGGNQQKAILARWLATNPDFLILDEPTRGIDVGAHAEIIRLIEELCAKGMSLIVISSELEELVAYSSRVVVLRDREHIAELAGDRLTASHIIDAIVAAEQKMEDA</sequence>
<dbReference type="PANTHER" id="PTHR43790:SF9">
    <property type="entry name" value="GALACTOFURANOSE TRANSPORTER ATP-BINDING PROTEIN YTFR"/>
    <property type="match status" value="1"/>
</dbReference>
<keyword evidence="7" id="KW-0547">Nucleotide-binding</keyword>
<dbReference type="CDD" id="cd03215">
    <property type="entry name" value="ABC_Carb_Monos_II"/>
    <property type="match status" value="1"/>
</dbReference>
<name>A0A1G4T531_9HYPH</name>
<accession>A0A1G4T531</accession>
<protein>
    <submittedName>
        <fullName evidence="12">Simple sugar transport system ATP-binding protein</fullName>
    </submittedName>
</protein>
<organism evidence="12 13">
    <name type="scientific">Rhizobium mongolense subsp. loessense</name>
    <dbReference type="NCBI Taxonomy" id="158890"/>
    <lineage>
        <taxon>Bacteria</taxon>
        <taxon>Pseudomonadati</taxon>
        <taxon>Pseudomonadota</taxon>
        <taxon>Alphaproteobacteria</taxon>
        <taxon>Hyphomicrobiales</taxon>
        <taxon>Rhizobiaceae</taxon>
        <taxon>Rhizobium/Agrobacterium group</taxon>
        <taxon>Rhizobium</taxon>
    </lineage>
</organism>
<dbReference type="SUPFAM" id="SSF52540">
    <property type="entry name" value="P-loop containing nucleoside triphosphate hydrolases"/>
    <property type="match status" value="2"/>
</dbReference>
<keyword evidence="9" id="KW-1278">Translocase</keyword>
<keyword evidence="6" id="KW-0677">Repeat</keyword>
<dbReference type="Proteomes" id="UP000199542">
    <property type="component" value="Unassembled WGS sequence"/>
</dbReference>
<feature type="domain" description="ABC transporter" evidence="11">
    <location>
        <begin position="9"/>
        <end position="244"/>
    </location>
</feature>
<evidence type="ECO:0000256" key="7">
    <source>
        <dbReference type="ARBA" id="ARBA00022741"/>
    </source>
</evidence>
<dbReference type="Gene3D" id="3.40.50.300">
    <property type="entry name" value="P-loop containing nucleotide triphosphate hydrolases"/>
    <property type="match status" value="2"/>
</dbReference>
<gene>
    <name evidence="12" type="ORF">SAMN02927900_04580</name>
</gene>
<keyword evidence="4" id="KW-1003">Cell membrane</keyword>
<keyword evidence="8 12" id="KW-0067">ATP-binding</keyword>
<evidence type="ECO:0000256" key="6">
    <source>
        <dbReference type="ARBA" id="ARBA00022737"/>
    </source>
</evidence>
<dbReference type="NCBIfam" id="NF041861">
    <property type="entry name" value="YtfR_transport"/>
    <property type="match status" value="1"/>
</dbReference>
<dbReference type="PROSITE" id="PS50893">
    <property type="entry name" value="ABC_TRANSPORTER_2"/>
    <property type="match status" value="2"/>
</dbReference>
<dbReference type="InterPro" id="IPR003439">
    <property type="entry name" value="ABC_transporter-like_ATP-bd"/>
</dbReference>
<evidence type="ECO:0000256" key="8">
    <source>
        <dbReference type="ARBA" id="ARBA00022840"/>
    </source>
</evidence>
<evidence type="ECO:0000256" key="10">
    <source>
        <dbReference type="ARBA" id="ARBA00023136"/>
    </source>
</evidence>
<dbReference type="PANTHER" id="PTHR43790">
    <property type="entry name" value="CARBOHYDRATE TRANSPORT ATP-BINDING PROTEIN MG119-RELATED"/>
    <property type="match status" value="1"/>
</dbReference>
<evidence type="ECO:0000256" key="2">
    <source>
        <dbReference type="ARBA" id="ARBA00005417"/>
    </source>
</evidence>
<dbReference type="InterPro" id="IPR049716">
    <property type="entry name" value="YtfR-like"/>
</dbReference>
<dbReference type="GO" id="GO:0016887">
    <property type="term" value="F:ATP hydrolysis activity"/>
    <property type="evidence" value="ECO:0007669"/>
    <property type="project" value="InterPro"/>
</dbReference>
<dbReference type="AlphaFoldDB" id="A0A1G4T531"/>
<evidence type="ECO:0000256" key="4">
    <source>
        <dbReference type="ARBA" id="ARBA00022475"/>
    </source>
</evidence>
<reference evidence="12 13" key="1">
    <citation type="submission" date="2016-10" db="EMBL/GenBank/DDBJ databases">
        <authorList>
            <person name="de Groot N.N."/>
        </authorList>
    </citation>
    <scope>NUCLEOTIDE SEQUENCE [LARGE SCALE GENOMIC DNA]</scope>
    <source>
        <strain evidence="12 13">CGMCC 1.3401</strain>
    </source>
</reference>
<evidence type="ECO:0000256" key="9">
    <source>
        <dbReference type="ARBA" id="ARBA00022967"/>
    </source>
</evidence>
<dbReference type="RefSeq" id="WP_092587098.1">
    <property type="nucleotide sequence ID" value="NZ_FMTM01000008.1"/>
</dbReference>
<dbReference type="CDD" id="cd03216">
    <property type="entry name" value="ABC_Carb_Monos_I"/>
    <property type="match status" value="1"/>
</dbReference>
<dbReference type="InterPro" id="IPR027417">
    <property type="entry name" value="P-loop_NTPase"/>
</dbReference>
<proteinExistence type="inferred from homology"/>
<dbReference type="InterPro" id="IPR017871">
    <property type="entry name" value="ABC_transporter-like_CS"/>
</dbReference>
<keyword evidence="5 12" id="KW-0762">Sugar transport</keyword>
<dbReference type="SMART" id="SM00382">
    <property type="entry name" value="AAA"/>
    <property type="match status" value="2"/>
</dbReference>
<comment type="subcellular location">
    <subcellularLocation>
        <location evidence="1">Cell membrane</location>
        <topology evidence="1">Peripheral membrane protein</topology>
    </subcellularLocation>
</comment>
<evidence type="ECO:0000313" key="13">
    <source>
        <dbReference type="Proteomes" id="UP000199542"/>
    </source>
</evidence>
<comment type="similarity">
    <text evidence="2">Belongs to the ABC transporter superfamily.</text>
</comment>
<keyword evidence="10" id="KW-0472">Membrane</keyword>
<dbReference type="Pfam" id="PF00005">
    <property type="entry name" value="ABC_tran"/>
    <property type="match status" value="2"/>
</dbReference>
<evidence type="ECO:0000256" key="5">
    <source>
        <dbReference type="ARBA" id="ARBA00022597"/>
    </source>
</evidence>
<dbReference type="GO" id="GO:0005524">
    <property type="term" value="F:ATP binding"/>
    <property type="evidence" value="ECO:0007669"/>
    <property type="project" value="UniProtKB-KW"/>
</dbReference>
<evidence type="ECO:0000256" key="3">
    <source>
        <dbReference type="ARBA" id="ARBA00022448"/>
    </source>
</evidence>
<dbReference type="FunFam" id="3.40.50.300:FF:000127">
    <property type="entry name" value="Ribose import ATP-binding protein RbsA"/>
    <property type="match status" value="1"/>
</dbReference>
<dbReference type="InterPro" id="IPR003593">
    <property type="entry name" value="AAA+_ATPase"/>
</dbReference>
<dbReference type="InterPro" id="IPR050107">
    <property type="entry name" value="ABC_carbohydrate_import_ATPase"/>
</dbReference>
<dbReference type="EMBL" id="FMTM01000008">
    <property type="protein sequence ID" value="SCW75915.1"/>
    <property type="molecule type" value="Genomic_DNA"/>
</dbReference>
<dbReference type="PROSITE" id="PS00211">
    <property type="entry name" value="ABC_TRANSPORTER_1"/>
    <property type="match status" value="1"/>
</dbReference>
<feature type="domain" description="ABC transporter" evidence="11">
    <location>
        <begin position="246"/>
        <end position="501"/>
    </location>
</feature>
<evidence type="ECO:0000256" key="1">
    <source>
        <dbReference type="ARBA" id="ARBA00004202"/>
    </source>
</evidence>
<evidence type="ECO:0000313" key="12">
    <source>
        <dbReference type="EMBL" id="SCW75915.1"/>
    </source>
</evidence>
<evidence type="ECO:0000259" key="11">
    <source>
        <dbReference type="PROSITE" id="PS50893"/>
    </source>
</evidence>
<dbReference type="GO" id="GO:0005886">
    <property type="term" value="C:plasma membrane"/>
    <property type="evidence" value="ECO:0007669"/>
    <property type="project" value="UniProtKB-SubCell"/>
</dbReference>
<keyword evidence="3" id="KW-0813">Transport</keyword>